<gene>
    <name evidence="2" type="ORF">J2125_003440</name>
</gene>
<dbReference type="EMBL" id="JAGGMQ010000001">
    <property type="protein sequence ID" value="MBP2170248.1"/>
    <property type="molecule type" value="Genomic_DNA"/>
</dbReference>
<sequence length="149" mass="16740">MKNALRAPLVWGIVCFLLLYRTLPADMIMSWQISQQYNVPLSSLLLNGLTQLLPALTPLACFVWLVRHLSTGLWLALIAPVVAWFAIQLIIAAVFYFVAVKSGNIPPYAEGFVTALRRMLNLHWASAMVVSVLTIMACSYACWRETRWG</sequence>
<dbReference type="Proteomes" id="UP001195624">
    <property type="component" value="Unassembled WGS sequence"/>
</dbReference>
<keyword evidence="1" id="KW-1133">Transmembrane helix</keyword>
<evidence type="ECO:0000256" key="1">
    <source>
        <dbReference type="SAM" id="Phobius"/>
    </source>
</evidence>
<feature type="transmembrane region" description="Helical" evidence="1">
    <location>
        <begin position="48"/>
        <end position="66"/>
    </location>
</feature>
<feature type="transmembrane region" description="Helical" evidence="1">
    <location>
        <begin position="122"/>
        <end position="143"/>
    </location>
</feature>
<name>A0ABS4PE78_9GAMM</name>
<dbReference type="RefSeq" id="WP_017799333.1">
    <property type="nucleotide sequence ID" value="NZ_JAGGMQ010000001.1"/>
</dbReference>
<evidence type="ECO:0000313" key="2">
    <source>
        <dbReference type="EMBL" id="MBP2170248.1"/>
    </source>
</evidence>
<evidence type="ECO:0000313" key="3">
    <source>
        <dbReference type="Proteomes" id="UP001195624"/>
    </source>
</evidence>
<reference evidence="3" key="1">
    <citation type="submission" date="2023-07" db="EMBL/GenBank/DDBJ databases">
        <title>Genome mining of underrepresented organisms for secondary metabolites.</title>
        <authorList>
            <person name="D'Agostino P.M."/>
        </authorList>
    </citation>
    <scope>NUCLEOTIDE SEQUENCE [LARGE SCALE GENOMIC DNA]</scope>
    <source>
        <strain evidence="3">WS4403</strain>
    </source>
</reference>
<organism evidence="2 3">
    <name type="scientific">Winslowiella toletana</name>
    <dbReference type="NCBI Taxonomy" id="92490"/>
    <lineage>
        <taxon>Bacteria</taxon>
        <taxon>Pseudomonadati</taxon>
        <taxon>Pseudomonadota</taxon>
        <taxon>Gammaproteobacteria</taxon>
        <taxon>Enterobacterales</taxon>
        <taxon>Erwiniaceae</taxon>
        <taxon>Winslowiella</taxon>
    </lineage>
</organism>
<comment type="caution">
    <text evidence="2">The sequence shown here is derived from an EMBL/GenBank/DDBJ whole genome shotgun (WGS) entry which is preliminary data.</text>
</comment>
<keyword evidence="1" id="KW-0812">Transmembrane</keyword>
<protein>
    <submittedName>
        <fullName evidence="2">Uncharacterized protein</fullName>
    </submittedName>
</protein>
<keyword evidence="3" id="KW-1185">Reference proteome</keyword>
<accession>A0ABS4PE78</accession>
<feature type="transmembrane region" description="Helical" evidence="1">
    <location>
        <begin position="73"/>
        <end position="98"/>
    </location>
</feature>
<proteinExistence type="predicted"/>
<keyword evidence="1" id="KW-0472">Membrane</keyword>